<name>A0A0E9Y276_ANGAN</name>
<feature type="region of interest" description="Disordered" evidence="1">
    <location>
        <begin position="1"/>
        <end position="24"/>
    </location>
</feature>
<protein>
    <submittedName>
        <fullName evidence="2">Uncharacterized protein</fullName>
    </submittedName>
</protein>
<organism evidence="2">
    <name type="scientific">Anguilla anguilla</name>
    <name type="common">European freshwater eel</name>
    <name type="synonym">Muraena anguilla</name>
    <dbReference type="NCBI Taxonomy" id="7936"/>
    <lineage>
        <taxon>Eukaryota</taxon>
        <taxon>Metazoa</taxon>
        <taxon>Chordata</taxon>
        <taxon>Craniata</taxon>
        <taxon>Vertebrata</taxon>
        <taxon>Euteleostomi</taxon>
        <taxon>Actinopterygii</taxon>
        <taxon>Neopterygii</taxon>
        <taxon>Teleostei</taxon>
        <taxon>Anguilliformes</taxon>
        <taxon>Anguillidae</taxon>
        <taxon>Anguilla</taxon>
    </lineage>
</organism>
<accession>A0A0E9Y276</accession>
<evidence type="ECO:0000256" key="1">
    <source>
        <dbReference type="SAM" id="MobiDB-lite"/>
    </source>
</evidence>
<reference evidence="2" key="2">
    <citation type="journal article" date="2015" name="Fish Shellfish Immunol.">
        <title>Early steps in the European eel (Anguilla anguilla)-Vibrio vulnificus interaction in the gills: Role of the RtxA13 toxin.</title>
        <authorList>
            <person name="Callol A."/>
            <person name="Pajuelo D."/>
            <person name="Ebbesson L."/>
            <person name="Teles M."/>
            <person name="MacKenzie S."/>
            <person name="Amaro C."/>
        </authorList>
    </citation>
    <scope>NUCLEOTIDE SEQUENCE</scope>
</reference>
<dbReference type="EMBL" id="GBXM01000434">
    <property type="protein sequence ID" value="JAI08144.1"/>
    <property type="molecule type" value="Transcribed_RNA"/>
</dbReference>
<reference evidence="2" key="1">
    <citation type="submission" date="2014-11" db="EMBL/GenBank/DDBJ databases">
        <authorList>
            <person name="Amaro Gonzalez C."/>
        </authorList>
    </citation>
    <scope>NUCLEOTIDE SEQUENCE</scope>
</reference>
<evidence type="ECO:0000313" key="2">
    <source>
        <dbReference type="EMBL" id="JAI08144.1"/>
    </source>
</evidence>
<dbReference type="AlphaFoldDB" id="A0A0E9Y276"/>
<sequence>MAALTNYTSQASKCFSQSPWRVNG</sequence>
<proteinExistence type="predicted"/>